<evidence type="ECO:0000256" key="1">
    <source>
        <dbReference type="SAM" id="Phobius"/>
    </source>
</evidence>
<dbReference type="EMBL" id="BAAAGE010000004">
    <property type="protein sequence ID" value="GAA0728996.1"/>
    <property type="molecule type" value="Genomic_DNA"/>
</dbReference>
<evidence type="ECO:0000256" key="2">
    <source>
        <dbReference type="SAM" id="SignalP"/>
    </source>
</evidence>
<gene>
    <name evidence="3" type="ORF">GCM10009430_38670</name>
</gene>
<proteinExistence type="predicted"/>
<reference evidence="4" key="1">
    <citation type="journal article" date="2019" name="Int. J. Syst. Evol. Microbiol.">
        <title>The Global Catalogue of Microorganisms (GCM) 10K type strain sequencing project: providing services to taxonomists for standard genome sequencing and annotation.</title>
        <authorList>
            <consortium name="The Broad Institute Genomics Platform"/>
            <consortium name="The Broad Institute Genome Sequencing Center for Infectious Disease"/>
            <person name="Wu L."/>
            <person name="Ma J."/>
        </authorList>
    </citation>
    <scope>NUCLEOTIDE SEQUENCE [LARGE SCALE GENOMIC DNA]</scope>
    <source>
        <strain evidence="4">JCM 15974</strain>
    </source>
</reference>
<keyword evidence="4" id="KW-1185">Reference proteome</keyword>
<feature type="chain" id="PRO_5046492107" description="DUF4129 domain-containing protein" evidence="2">
    <location>
        <begin position="20"/>
        <end position="240"/>
    </location>
</feature>
<accession>A0ABP3UB02</accession>
<feature type="transmembrane region" description="Helical" evidence="1">
    <location>
        <begin position="94"/>
        <end position="112"/>
    </location>
</feature>
<comment type="caution">
    <text evidence="3">The sequence shown here is derived from an EMBL/GenBank/DDBJ whole genome shotgun (WGS) entry which is preliminary data.</text>
</comment>
<evidence type="ECO:0000313" key="3">
    <source>
        <dbReference type="EMBL" id="GAA0728996.1"/>
    </source>
</evidence>
<evidence type="ECO:0008006" key="5">
    <source>
        <dbReference type="Google" id="ProtNLM"/>
    </source>
</evidence>
<feature type="signal peptide" evidence="2">
    <location>
        <begin position="1"/>
        <end position="19"/>
    </location>
</feature>
<organism evidence="3 4">
    <name type="scientific">Aquimarina litoralis</name>
    <dbReference type="NCBI Taxonomy" id="584605"/>
    <lineage>
        <taxon>Bacteria</taxon>
        <taxon>Pseudomonadati</taxon>
        <taxon>Bacteroidota</taxon>
        <taxon>Flavobacteriia</taxon>
        <taxon>Flavobacteriales</taxon>
        <taxon>Flavobacteriaceae</taxon>
        <taxon>Aquimarina</taxon>
    </lineage>
</organism>
<dbReference type="RefSeq" id="WP_343913904.1">
    <property type="nucleotide sequence ID" value="NZ_BAAAGE010000004.1"/>
</dbReference>
<sequence>MNKIILYIFISLFVNLAYAQTDSLSVSIDTSEIPIHEFKEDIPERYSDEDFDYTTAEGEAENILARIINWFFNGLQDIFGIEISPELAEILKNLIYLVLIVIVIYILIRVLAGKEVASFFGKKNNVVAPIHFSEEHIEKIDLDKLIQDALSINDYRLAIRYMYMKTLQELSVKKLIDYHFEKTNSDYQNEIKNEQLRLLFKKVSYLYEYIWYGKFDLNQEKYDNAKISFDQIKGNIEKIG</sequence>
<keyword evidence="1" id="KW-0472">Membrane</keyword>
<keyword evidence="2" id="KW-0732">Signal</keyword>
<dbReference type="Proteomes" id="UP001501758">
    <property type="component" value="Unassembled WGS sequence"/>
</dbReference>
<keyword evidence="1" id="KW-0812">Transmembrane</keyword>
<protein>
    <recommendedName>
        <fullName evidence="5">DUF4129 domain-containing protein</fullName>
    </recommendedName>
</protein>
<evidence type="ECO:0000313" key="4">
    <source>
        <dbReference type="Proteomes" id="UP001501758"/>
    </source>
</evidence>
<name>A0ABP3UB02_9FLAO</name>
<keyword evidence="1" id="KW-1133">Transmembrane helix</keyword>